<dbReference type="Pfam" id="PF00497">
    <property type="entry name" value="SBP_bac_3"/>
    <property type="match status" value="1"/>
</dbReference>
<evidence type="ECO:0000313" key="5">
    <source>
        <dbReference type="Proteomes" id="UP000715441"/>
    </source>
</evidence>
<dbReference type="Gene3D" id="3.40.190.10">
    <property type="entry name" value="Periplasmic binding protein-like II"/>
    <property type="match status" value="2"/>
</dbReference>
<dbReference type="EMBL" id="JAAXLS010000001">
    <property type="protein sequence ID" value="NKQ51349.1"/>
    <property type="molecule type" value="Genomic_DNA"/>
</dbReference>
<dbReference type="RefSeq" id="WP_168510171.1">
    <property type="nucleotide sequence ID" value="NZ_JAAXLS010000001.1"/>
</dbReference>
<name>A0ABX1IV34_9PSEU</name>
<dbReference type="SUPFAM" id="SSF53850">
    <property type="entry name" value="Periplasmic binding protein-like II"/>
    <property type="match status" value="1"/>
</dbReference>
<gene>
    <name evidence="4" type="ORF">HFP15_00445</name>
</gene>
<accession>A0ABX1IV34</accession>
<keyword evidence="1 2" id="KW-0732">Signal</keyword>
<reference evidence="4 5" key="1">
    <citation type="submission" date="2020-04" db="EMBL/GenBank/DDBJ databases">
        <title>Novel species.</title>
        <authorList>
            <person name="Teo W.F.A."/>
            <person name="Lipun K."/>
            <person name="Srisuk N."/>
            <person name="Duangmal K."/>
        </authorList>
    </citation>
    <scope>NUCLEOTIDE SEQUENCE [LARGE SCALE GENOMIC DNA]</scope>
    <source>
        <strain evidence="4 5">K13G38</strain>
    </source>
</reference>
<dbReference type="SMART" id="SM00062">
    <property type="entry name" value="PBPb"/>
    <property type="match status" value="1"/>
</dbReference>
<sequence>MRHPLRRVAPTVLAVGTALALTACGATVGSGEPASSDSGAGVPELHNALPQQVKDSGVLKFAGDSHPPYRTVGTDGTTVTGIDKDFQDALGKLLGVRTETQIVTNLSAALQGMLSGRYDAFNGPVKATAEREQQFDTITWMTTRTSYVVPSNSTAGIKTVDDLCGKRVALVKASIVEDQLAKLSQYCTGKGKPAATALPLDDTNGTLLATQAGRADAAGMTQAAAIDVTSQQKGSYSYVTQTEAQGATADDLALLVPKSSGMGQVMLKAFQQLFDNGEYRRIMQQWGLTDVMVAAPLLDVATSK</sequence>
<comment type="caution">
    <text evidence="4">The sequence shown here is derived from an EMBL/GenBank/DDBJ whole genome shotgun (WGS) entry which is preliminary data.</text>
</comment>
<evidence type="ECO:0000256" key="2">
    <source>
        <dbReference type="SAM" id="SignalP"/>
    </source>
</evidence>
<dbReference type="PANTHER" id="PTHR35936:SF17">
    <property type="entry name" value="ARGININE-BINDING EXTRACELLULAR PROTEIN ARTP"/>
    <property type="match status" value="1"/>
</dbReference>
<evidence type="ECO:0000259" key="3">
    <source>
        <dbReference type="SMART" id="SM00062"/>
    </source>
</evidence>
<protein>
    <submittedName>
        <fullName evidence="4">Transporter substrate-binding domain-containing protein</fullName>
    </submittedName>
</protein>
<organism evidence="4 5">
    <name type="scientific">Amycolatopsis acididurans</name>
    <dbReference type="NCBI Taxonomy" id="2724524"/>
    <lineage>
        <taxon>Bacteria</taxon>
        <taxon>Bacillati</taxon>
        <taxon>Actinomycetota</taxon>
        <taxon>Actinomycetes</taxon>
        <taxon>Pseudonocardiales</taxon>
        <taxon>Pseudonocardiaceae</taxon>
        <taxon>Amycolatopsis</taxon>
    </lineage>
</organism>
<dbReference type="InterPro" id="IPR001638">
    <property type="entry name" value="Solute-binding_3/MltF_N"/>
</dbReference>
<dbReference type="Proteomes" id="UP000715441">
    <property type="component" value="Unassembled WGS sequence"/>
</dbReference>
<keyword evidence="5" id="KW-1185">Reference proteome</keyword>
<feature type="signal peptide" evidence="2">
    <location>
        <begin position="1"/>
        <end position="25"/>
    </location>
</feature>
<feature type="domain" description="Solute-binding protein family 3/N-terminal" evidence="3">
    <location>
        <begin position="58"/>
        <end position="290"/>
    </location>
</feature>
<proteinExistence type="predicted"/>
<evidence type="ECO:0000256" key="1">
    <source>
        <dbReference type="ARBA" id="ARBA00022729"/>
    </source>
</evidence>
<dbReference type="PANTHER" id="PTHR35936">
    <property type="entry name" value="MEMBRANE-BOUND LYTIC MUREIN TRANSGLYCOSYLASE F"/>
    <property type="match status" value="1"/>
</dbReference>
<feature type="chain" id="PRO_5046600332" evidence="2">
    <location>
        <begin position="26"/>
        <end position="304"/>
    </location>
</feature>
<evidence type="ECO:0000313" key="4">
    <source>
        <dbReference type="EMBL" id="NKQ51349.1"/>
    </source>
</evidence>
<dbReference type="PROSITE" id="PS51257">
    <property type="entry name" value="PROKAR_LIPOPROTEIN"/>
    <property type="match status" value="1"/>
</dbReference>